<dbReference type="RefSeq" id="WP_182541767.1">
    <property type="nucleotide sequence ID" value="NZ_JACGXA010000003.1"/>
</dbReference>
<dbReference type="Pfam" id="PF04264">
    <property type="entry name" value="YceI"/>
    <property type="match status" value="1"/>
</dbReference>
<dbReference type="PANTHER" id="PTHR34406:SF1">
    <property type="entry name" value="PROTEIN YCEI"/>
    <property type="match status" value="1"/>
</dbReference>
<comment type="similarity">
    <text evidence="1">Belongs to the UPF0312 family.</text>
</comment>
<dbReference type="SUPFAM" id="SSF101874">
    <property type="entry name" value="YceI-like"/>
    <property type="match status" value="1"/>
</dbReference>
<dbReference type="EMBL" id="JACGXA010000003">
    <property type="protein sequence ID" value="MBA8805742.1"/>
    <property type="molecule type" value="Genomic_DNA"/>
</dbReference>
<organism evidence="3 4">
    <name type="scientific">Nocardioides ginsengisegetis</name>
    <dbReference type="NCBI Taxonomy" id="661491"/>
    <lineage>
        <taxon>Bacteria</taxon>
        <taxon>Bacillati</taxon>
        <taxon>Actinomycetota</taxon>
        <taxon>Actinomycetes</taxon>
        <taxon>Propionibacteriales</taxon>
        <taxon>Nocardioidaceae</taxon>
        <taxon>Nocardioides</taxon>
    </lineage>
</organism>
<evidence type="ECO:0000259" key="2">
    <source>
        <dbReference type="SMART" id="SM00867"/>
    </source>
</evidence>
<gene>
    <name evidence="3" type="ORF">FB382_004087</name>
</gene>
<evidence type="ECO:0000313" key="3">
    <source>
        <dbReference type="EMBL" id="MBA8805742.1"/>
    </source>
</evidence>
<name>A0A7W3J3Q6_9ACTN</name>
<dbReference type="InterPro" id="IPR036761">
    <property type="entry name" value="TTHA0802/YceI-like_sf"/>
</dbReference>
<dbReference type="SMART" id="SM00867">
    <property type="entry name" value="YceI"/>
    <property type="match status" value="1"/>
</dbReference>
<protein>
    <submittedName>
        <fullName evidence="3">Polyisoprenoid-binding protein YceI</fullName>
    </submittedName>
</protein>
<keyword evidence="4" id="KW-1185">Reference proteome</keyword>
<dbReference type="AlphaFoldDB" id="A0A7W3J3Q6"/>
<feature type="domain" description="Lipid/polyisoprenoid-binding YceI-like" evidence="2">
    <location>
        <begin position="30"/>
        <end position="198"/>
    </location>
</feature>
<dbReference type="Proteomes" id="UP000580910">
    <property type="component" value="Unassembled WGS sequence"/>
</dbReference>
<comment type="caution">
    <text evidence="3">The sequence shown here is derived from an EMBL/GenBank/DDBJ whole genome shotgun (WGS) entry which is preliminary data.</text>
</comment>
<reference evidence="3 4" key="1">
    <citation type="submission" date="2020-07" db="EMBL/GenBank/DDBJ databases">
        <title>Sequencing the genomes of 1000 actinobacteria strains.</title>
        <authorList>
            <person name="Klenk H.-P."/>
        </authorList>
    </citation>
    <scope>NUCLEOTIDE SEQUENCE [LARGE SCALE GENOMIC DNA]</scope>
    <source>
        <strain evidence="3 4">DSM 21349</strain>
    </source>
</reference>
<proteinExistence type="inferred from homology"/>
<accession>A0A7W3J3Q6</accession>
<dbReference type="PANTHER" id="PTHR34406">
    <property type="entry name" value="PROTEIN YCEI"/>
    <property type="match status" value="1"/>
</dbReference>
<dbReference type="Gene3D" id="2.40.128.110">
    <property type="entry name" value="Lipid/polyisoprenoid-binding, YceI-like"/>
    <property type="match status" value="1"/>
</dbReference>
<dbReference type="InterPro" id="IPR007372">
    <property type="entry name" value="Lipid/polyisoprenoid-bd_YceI"/>
</dbReference>
<evidence type="ECO:0000313" key="4">
    <source>
        <dbReference type="Proteomes" id="UP000580910"/>
    </source>
</evidence>
<evidence type="ECO:0000256" key="1">
    <source>
        <dbReference type="ARBA" id="ARBA00008812"/>
    </source>
</evidence>
<sequence>MNFFNRSSKTAVLDHAFDAPTTVVEDITGDYTIDPTHTRLGFSARHAMVTTVRGQFTDFAGTAHIDTANPAASKVELTIQTASIDTGVADRDGHLKSPDFFDAEANPTITFVSTKVERDGDDWTIAGDLTVKGVAKPVTIEFESTGSAQDPFGNLRVGFEGATSINRKDWGLSWNAALETGGVLVSEKVKLEFDVSAIKNA</sequence>